<evidence type="ECO:0000256" key="2">
    <source>
        <dbReference type="SAM" id="Phobius"/>
    </source>
</evidence>
<feature type="compositionally biased region" description="Basic and acidic residues" evidence="1">
    <location>
        <begin position="147"/>
        <end position="157"/>
    </location>
</feature>
<name>K4AG56_SETIT</name>
<feature type="transmembrane region" description="Helical" evidence="2">
    <location>
        <begin position="113"/>
        <end position="130"/>
    </location>
</feature>
<reference evidence="3" key="2">
    <citation type="submission" date="2018-08" db="UniProtKB">
        <authorList>
            <consortium name="EnsemblPlants"/>
        </authorList>
    </citation>
    <scope>IDENTIFICATION</scope>
    <source>
        <strain evidence="3">Yugu1</strain>
    </source>
</reference>
<evidence type="ECO:0000256" key="1">
    <source>
        <dbReference type="SAM" id="MobiDB-lite"/>
    </source>
</evidence>
<dbReference type="InParanoid" id="K4AG56"/>
<dbReference type="FunCoup" id="K4AG56">
    <property type="interactions" value="408"/>
</dbReference>
<dbReference type="PANTHER" id="PTHR34558">
    <property type="entry name" value="EXPRESSED PROTEIN"/>
    <property type="match status" value="1"/>
</dbReference>
<sequence>MTASSHIGGLLPPRICRLTLDSAAKLRARKRELQAACSSAMAGRCSLLPLARLLLLVVVLGAVLHCNGAVARPLLGIAEPPASPGAVAEGPGDDAARAGAGGRPDRSEAGGEVILAGFAAAVIIVVFCYIRVTREKSSSGGGGGVGEGEKQESLGAF</sequence>
<accession>K4AG56</accession>
<feature type="region of interest" description="Disordered" evidence="1">
    <location>
        <begin position="135"/>
        <end position="157"/>
    </location>
</feature>
<feature type="region of interest" description="Disordered" evidence="1">
    <location>
        <begin position="85"/>
        <end position="106"/>
    </location>
</feature>
<dbReference type="PANTHER" id="PTHR34558:SF11">
    <property type="match status" value="1"/>
</dbReference>
<reference evidence="4" key="1">
    <citation type="journal article" date="2012" name="Nat. Biotechnol.">
        <title>Reference genome sequence of the model plant Setaria.</title>
        <authorList>
            <person name="Bennetzen J.L."/>
            <person name="Schmutz J."/>
            <person name="Wang H."/>
            <person name="Percifield R."/>
            <person name="Hawkins J."/>
            <person name="Pontaroli A.C."/>
            <person name="Estep M."/>
            <person name="Feng L."/>
            <person name="Vaughn J.N."/>
            <person name="Grimwood J."/>
            <person name="Jenkins J."/>
            <person name="Barry K."/>
            <person name="Lindquist E."/>
            <person name="Hellsten U."/>
            <person name="Deshpande S."/>
            <person name="Wang X."/>
            <person name="Wu X."/>
            <person name="Mitros T."/>
            <person name="Triplett J."/>
            <person name="Yang X."/>
            <person name="Ye C.Y."/>
            <person name="Mauro-Herrera M."/>
            <person name="Wang L."/>
            <person name="Li P."/>
            <person name="Sharma M."/>
            <person name="Sharma R."/>
            <person name="Ronald P.C."/>
            <person name="Panaud O."/>
            <person name="Kellogg E.A."/>
            <person name="Brutnell T.P."/>
            <person name="Doust A.N."/>
            <person name="Tuskan G.A."/>
            <person name="Rokhsar D."/>
            <person name="Devos K.M."/>
        </authorList>
    </citation>
    <scope>NUCLEOTIDE SEQUENCE [LARGE SCALE GENOMIC DNA]</scope>
    <source>
        <strain evidence="4">cv. Yugu1</strain>
    </source>
</reference>
<keyword evidence="2" id="KW-0812">Transmembrane</keyword>
<dbReference type="AlphaFoldDB" id="K4AG56"/>
<dbReference type="Gramene" id="KQK88427">
    <property type="protein sequence ID" value="KQK88427"/>
    <property type="gene ID" value="SETIT_037863mg"/>
</dbReference>
<organism evidence="3 4">
    <name type="scientific">Setaria italica</name>
    <name type="common">Foxtail millet</name>
    <name type="synonym">Panicum italicum</name>
    <dbReference type="NCBI Taxonomy" id="4555"/>
    <lineage>
        <taxon>Eukaryota</taxon>
        <taxon>Viridiplantae</taxon>
        <taxon>Streptophyta</taxon>
        <taxon>Embryophyta</taxon>
        <taxon>Tracheophyta</taxon>
        <taxon>Spermatophyta</taxon>
        <taxon>Magnoliopsida</taxon>
        <taxon>Liliopsida</taxon>
        <taxon>Poales</taxon>
        <taxon>Poaceae</taxon>
        <taxon>PACMAD clade</taxon>
        <taxon>Panicoideae</taxon>
        <taxon>Panicodae</taxon>
        <taxon>Paniceae</taxon>
        <taxon>Cenchrinae</taxon>
        <taxon>Setaria</taxon>
    </lineage>
</organism>
<keyword evidence="4" id="KW-1185">Reference proteome</keyword>
<dbReference type="EnsemblPlants" id="KQK88427">
    <property type="protein sequence ID" value="KQK88427"/>
    <property type="gene ID" value="SETIT_037863mg"/>
</dbReference>
<feature type="transmembrane region" description="Helical" evidence="2">
    <location>
        <begin position="50"/>
        <end position="71"/>
    </location>
</feature>
<keyword evidence="2" id="KW-0472">Membrane</keyword>
<protein>
    <submittedName>
        <fullName evidence="3">Uncharacterized protein</fullName>
    </submittedName>
</protein>
<dbReference type="EMBL" id="AGNK02005539">
    <property type="status" value="NOT_ANNOTATED_CDS"/>
    <property type="molecule type" value="Genomic_DNA"/>
</dbReference>
<evidence type="ECO:0000313" key="4">
    <source>
        <dbReference type="Proteomes" id="UP000004995"/>
    </source>
</evidence>
<dbReference type="eggNOG" id="ENOG502R5HF">
    <property type="taxonomic scope" value="Eukaryota"/>
</dbReference>
<evidence type="ECO:0000313" key="3">
    <source>
        <dbReference type="EnsemblPlants" id="KQK88427"/>
    </source>
</evidence>
<keyword evidence="2" id="KW-1133">Transmembrane helix</keyword>
<dbReference type="HOGENOM" id="CLU_141917_0_0_1"/>
<proteinExistence type="predicted"/>
<dbReference type="Proteomes" id="UP000004995">
    <property type="component" value="Unassembled WGS sequence"/>
</dbReference>